<sequence length="129" mass="14396">MTQPSKAAMERANELIRKITPENVLTCHEVNPQLNYVDGAFCRFIDTVDRVARDCLENVKDVGGLPYTTHILQCLMLPDEPDPLEEFSNELAQRLDVSPLAAKQALQNLIDKGLITAAGYEIVKKDDGR</sequence>
<dbReference type="EMBL" id="FVZE01000004">
    <property type="protein sequence ID" value="SLK03632.1"/>
    <property type="molecule type" value="Genomic_DNA"/>
</dbReference>
<dbReference type="RefSeq" id="WP_079730917.1">
    <property type="nucleotide sequence ID" value="NZ_FVZE01000004.1"/>
</dbReference>
<keyword evidence="2" id="KW-1185">Reference proteome</keyword>
<dbReference type="Proteomes" id="UP000190989">
    <property type="component" value="Unassembled WGS sequence"/>
</dbReference>
<reference evidence="2" key="1">
    <citation type="submission" date="2017-02" db="EMBL/GenBank/DDBJ databases">
        <authorList>
            <person name="Varghese N."/>
            <person name="Submissions S."/>
        </authorList>
    </citation>
    <scope>NUCLEOTIDE SEQUENCE [LARGE SCALE GENOMIC DNA]</scope>
    <source>
        <strain evidence="2">SM117</strain>
    </source>
</reference>
<dbReference type="InterPro" id="IPR036390">
    <property type="entry name" value="WH_DNA-bd_sf"/>
</dbReference>
<accession>A0A1U6I6M1</accession>
<dbReference type="AlphaFoldDB" id="A0A1U6I6M1"/>
<organism evidence="1 2">
    <name type="scientific">Novosphingobium mathurense</name>
    <dbReference type="NCBI Taxonomy" id="428990"/>
    <lineage>
        <taxon>Bacteria</taxon>
        <taxon>Pseudomonadati</taxon>
        <taxon>Pseudomonadota</taxon>
        <taxon>Alphaproteobacteria</taxon>
        <taxon>Sphingomonadales</taxon>
        <taxon>Sphingomonadaceae</taxon>
        <taxon>Novosphingobium</taxon>
    </lineage>
</organism>
<gene>
    <name evidence="1" type="ORF">SAMN06295987_104269</name>
</gene>
<name>A0A1U6I6M1_9SPHN</name>
<evidence type="ECO:0000313" key="1">
    <source>
        <dbReference type="EMBL" id="SLK03632.1"/>
    </source>
</evidence>
<protein>
    <submittedName>
        <fullName evidence="1">Uncharacterized protein</fullName>
    </submittedName>
</protein>
<evidence type="ECO:0000313" key="2">
    <source>
        <dbReference type="Proteomes" id="UP000190989"/>
    </source>
</evidence>
<dbReference type="STRING" id="428990.SAMN06295987_104269"/>
<proteinExistence type="predicted"/>
<dbReference type="SUPFAM" id="SSF46785">
    <property type="entry name" value="Winged helix' DNA-binding domain"/>
    <property type="match status" value="1"/>
</dbReference>